<evidence type="ECO:0000313" key="1">
    <source>
        <dbReference type="EMBL" id="CAG8836554.1"/>
    </source>
</evidence>
<organism evidence="1 2">
    <name type="scientific">Racocetra persica</name>
    <dbReference type="NCBI Taxonomy" id="160502"/>
    <lineage>
        <taxon>Eukaryota</taxon>
        <taxon>Fungi</taxon>
        <taxon>Fungi incertae sedis</taxon>
        <taxon>Mucoromycota</taxon>
        <taxon>Glomeromycotina</taxon>
        <taxon>Glomeromycetes</taxon>
        <taxon>Diversisporales</taxon>
        <taxon>Gigasporaceae</taxon>
        <taxon>Racocetra</taxon>
    </lineage>
</organism>
<name>A0ACA9SDT7_9GLOM</name>
<proteinExistence type="predicted"/>
<feature type="non-terminal residue" evidence="1">
    <location>
        <position position="223"/>
    </location>
</feature>
<feature type="non-terminal residue" evidence="1">
    <location>
        <position position="1"/>
    </location>
</feature>
<gene>
    <name evidence="1" type="ORF">RPERSI_LOCUS29974</name>
</gene>
<evidence type="ECO:0000313" key="2">
    <source>
        <dbReference type="Proteomes" id="UP000789920"/>
    </source>
</evidence>
<sequence length="223" mass="24986">GQTGIVKFPRPGTNSDEVTLKGDKELVEKIKVELERLVEEQSNLTVGIIQIPRAQHPVIIGRNGTQLREIQNRFNVTIQFPGSRSYNDTPIVSHTNDNIENSEEAVKIIGKAENIEAAKADILARIRYVQINVPRKVHNSLIANVARKLRNDFHVTLDCDDGGVQPEINHPKKSIVNGISTKRIDDEISENKAELGWEVVENEDNAVGDIIWNLKGEKIQDFT</sequence>
<accession>A0ACA9SDT7</accession>
<reference evidence="1" key="1">
    <citation type="submission" date="2021-06" db="EMBL/GenBank/DDBJ databases">
        <authorList>
            <person name="Kallberg Y."/>
            <person name="Tangrot J."/>
            <person name="Rosling A."/>
        </authorList>
    </citation>
    <scope>NUCLEOTIDE SEQUENCE</scope>
    <source>
        <strain evidence="1">MA461A</strain>
    </source>
</reference>
<comment type="caution">
    <text evidence="1">The sequence shown here is derived from an EMBL/GenBank/DDBJ whole genome shotgun (WGS) entry which is preliminary data.</text>
</comment>
<dbReference type="EMBL" id="CAJVQC010115072">
    <property type="protein sequence ID" value="CAG8836554.1"/>
    <property type="molecule type" value="Genomic_DNA"/>
</dbReference>
<dbReference type="Proteomes" id="UP000789920">
    <property type="component" value="Unassembled WGS sequence"/>
</dbReference>
<keyword evidence="2" id="KW-1185">Reference proteome</keyword>
<protein>
    <submittedName>
        <fullName evidence="1">18452_t:CDS:1</fullName>
    </submittedName>
</protein>